<keyword evidence="1" id="KW-0812">Transmembrane</keyword>
<protein>
    <submittedName>
        <fullName evidence="2">Uncharacterized protein</fullName>
    </submittedName>
</protein>
<gene>
    <name evidence="2" type="ORF">SDC9_120848</name>
</gene>
<keyword evidence="1" id="KW-0472">Membrane</keyword>
<evidence type="ECO:0000256" key="1">
    <source>
        <dbReference type="SAM" id="Phobius"/>
    </source>
</evidence>
<comment type="caution">
    <text evidence="2">The sequence shown here is derived from an EMBL/GenBank/DDBJ whole genome shotgun (WGS) entry which is preliminary data.</text>
</comment>
<name>A0A645CAB0_9ZZZZ</name>
<proteinExistence type="predicted"/>
<evidence type="ECO:0000313" key="2">
    <source>
        <dbReference type="EMBL" id="MPM73863.1"/>
    </source>
</evidence>
<dbReference type="EMBL" id="VSSQ01025615">
    <property type="protein sequence ID" value="MPM73863.1"/>
    <property type="molecule type" value="Genomic_DNA"/>
</dbReference>
<sequence length="79" mass="8937">MDIIRKMLHAVRKFYMIGNKLSVFVAFHFGPAVVNYDIFVSGILKTGRNKAVRRFHNKFFGNIMPVSIPGIPAHGRSFG</sequence>
<feature type="transmembrane region" description="Helical" evidence="1">
    <location>
        <begin position="21"/>
        <end position="44"/>
    </location>
</feature>
<dbReference type="AlphaFoldDB" id="A0A645CAB0"/>
<reference evidence="2" key="1">
    <citation type="submission" date="2019-08" db="EMBL/GenBank/DDBJ databases">
        <authorList>
            <person name="Kucharzyk K."/>
            <person name="Murdoch R.W."/>
            <person name="Higgins S."/>
            <person name="Loffler F."/>
        </authorList>
    </citation>
    <scope>NUCLEOTIDE SEQUENCE</scope>
</reference>
<accession>A0A645CAB0</accession>
<keyword evidence="1" id="KW-1133">Transmembrane helix</keyword>
<organism evidence="2">
    <name type="scientific">bioreactor metagenome</name>
    <dbReference type="NCBI Taxonomy" id="1076179"/>
    <lineage>
        <taxon>unclassified sequences</taxon>
        <taxon>metagenomes</taxon>
        <taxon>ecological metagenomes</taxon>
    </lineage>
</organism>